<accession>A0A6J4VTI2</accession>
<gene>
    <name evidence="1" type="ORF">AVDCRST_MAG59-5291</name>
</gene>
<name>A0A6J4VTI2_9BACT</name>
<proteinExistence type="predicted"/>
<dbReference type="EMBL" id="CADCWF010000370">
    <property type="protein sequence ID" value="CAA9584548.1"/>
    <property type="molecule type" value="Genomic_DNA"/>
</dbReference>
<reference evidence="1" key="1">
    <citation type="submission" date="2020-02" db="EMBL/GenBank/DDBJ databases">
        <authorList>
            <person name="Meier V. D."/>
        </authorList>
    </citation>
    <scope>NUCLEOTIDE SEQUENCE</scope>
    <source>
        <strain evidence="1">AVDCRST_MAG59</strain>
    </source>
</reference>
<protein>
    <submittedName>
        <fullName evidence="1">Uncharacterized protein</fullName>
    </submittedName>
</protein>
<dbReference type="AlphaFoldDB" id="A0A6J4VTI2"/>
<evidence type="ECO:0000313" key="1">
    <source>
        <dbReference type="EMBL" id="CAA9584548.1"/>
    </source>
</evidence>
<organism evidence="1">
    <name type="scientific">uncultured Thermomicrobiales bacterium</name>
    <dbReference type="NCBI Taxonomy" id="1645740"/>
    <lineage>
        <taxon>Bacteria</taxon>
        <taxon>Pseudomonadati</taxon>
        <taxon>Thermomicrobiota</taxon>
        <taxon>Thermomicrobia</taxon>
        <taxon>Thermomicrobiales</taxon>
        <taxon>environmental samples</taxon>
    </lineage>
</organism>
<sequence>MVLTDEELVQIEKQVLSELEKEPTPYAPRELITRLRDRHSEHLIRAAIWYLIDRNEVELTRDRLLKLAGTESGIPMGTAAPQR</sequence>